<name>A0A7J7UM53_PIPKU</name>
<dbReference type="Proteomes" id="UP000558488">
    <property type="component" value="Unassembled WGS sequence"/>
</dbReference>
<proteinExistence type="predicted"/>
<reference evidence="2 3" key="1">
    <citation type="journal article" date="2020" name="Nature">
        <title>Six reference-quality genomes reveal evolution of bat adaptations.</title>
        <authorList>
            <person name="Jebb D."/>
            <person name="Huang Z."/>
            <person name="Pippel M."/>
            <person name="Hughes G.M."/>
            <person name="Lavrichenko K."/>
            <person name="Devanna P."/>
            <person name="Winkler S."/>
            <person name="Jermiin L.S."/>
            <person name="Skirmuntt E.C."/>
            <person name="Katzourakis A."/>
            <person name="Burkitt-Gray L."/>
            <person name="Ray D.A."/>
            <person name="Sullivan K.A.M."/>
            <person name="Roscito J.G."/>
            <person name="Kirilenko B.M."/>
            <person name="Davalos L.M."/>
            <person name="Corthals A.P."/>
            <person name="Power M.L."/>
            <person name="Jones G."/>
            <person name="Ransome R.D."/>
            <person name="Dechmann D.K.N."/>
            <person name="Locatelli A.G."/>
            <person name="Puechmaille S.J."/>
            <person name="Fedrigo O."/>
            <person name="Jarvis E.D."/>
            <person name="Hiller M."/>
            <person name="Vernes S.C."/>
            <person name="Myers E.W."/>
            <person name="Teeling E.C."/>
        </authorList>
    </citation>
    <scope>NUCLEOTIDE SEQUENCE [LARGE SCALE GENOMIC DNA]</scope>
    <source>
        <strain evidence="2">MPipKuh1</strain>
        <tissue evidence="2">Flight muscle</tissue>
    </source>
</reference>
<evidence type="ECO:0000259" key="1">
    <source>
        <dbReference type="Pfam" id="PF00112"/>
    </source>
</evidence>
<dbReference type="InterPro" id="IPR025660">
    <property type="entry name" value="Pept_his_AS"/>
</dbReference>
<gene>
    <name evidence="2" type="ORF">mPipKuh1_008771</name>
</gene>
<evidence type="ECO:0000313" key="2">
    <source>
        <dbReference type="EMBL" id="KAF6313918.1"/>
    </source>
</evidence>
<evidence type="ECO:0000313" key="3">
    <source>
        <dbReference type="Proteomes" id="UP000558488"/>
    </source>
</evidence>
<dbReference type="GO" id="GO:0006508">
    <property type="term" value="P:proteolysis"/>
    <property type="evidence" value="ECO:0007669"/>
    <property type="project" value="InterPro"/>
</dbReference>
<organism evidence="2 3">
    <name type="scientific">Pipistrellus kuhlii</name>
    <name type="common">Kuhl's pipistrelle</name>
    <dbReference type="NCBI Taxonomy" id="59472"/>
    <lineage>
        <taxon>Eukaryota</taxon>
        <taxon>Metazoa</taxon>
        <taxon>Chordata</taxon>
        <taxon>Craniata</taxon>
        <taxon>Vertebrata</taxon>
        <taxon>Euteleostomi</taxon>
        <taxon>Mammalia</taxon>
        <taxon>Eutheria</taxon>
        <taxon>Laurasiatheria</taxon>
        <taxon>Chiroptera</taxon>
        <taxon>Yangochiroptera</taxon>
        <taxon>Vespertilionidae</taxon>
        <taxon>Pipistrellus</taxon>
    </lineage>
</organism>
<sequence length="139" mass="15088">MEVSAEDLLTYVASSVEKAVMGAFPLALGTSGQEKAWCLVASMTSTEAGETPECSEICEPGYTPSYKEDKHYGCKSYSVPSSEEIMAEIYKNSPVEAAFSVYSHFLMYKSGMDQHFTGEMVGGHAVRILGWGVENGTPY</sequence>
<dbReference type="Pfam" id="PF00112">
    <property type="entry name" value="Peptidase_C1"/>
    <property type="match status" value="1"/>
</dbReference>
<dbReference type="EMBL" id="JACAGB010000019">
    <property type="protein sequence ID" value="KAF6313918.1"/>
    <property type="molecule type" value="Genomic_DNA"/>
</dbReference>
<dbReference type="InterPro" id="IPR000668">
    <property type="entry name" value="Peptidase_C1A_C"/>
</dbReference>
<dbReference type="SUPFAM" id="SSF54001">
    <property type="entry name" value="Cysteine proteinases"/>
    <property type="match status" value="1"/>
</dbReference>
<keyword evidence="3" id="KW-1185">Reference proteome</keyword>
<feature type="domain" description="Peptidase C1A papain C-terminal" evidence="1">
    <location>
        <begin position="52"/>
        <end position="139"/>
    </location>
</feature>
<dbReference type="PROSITE" id="PS00639">
    <property type="entry name" value="THIOL_PROTEASE_HIS"/>
    <property type="match status" value="1"/>
</dbReference>
<accession>A0A7J7UM53</accession>
<protein>
    <recommendedName>
        <fullName evidence="1">Peptidase C1A papain C-terminal domain-containing protein</fullName>
    </recommendedName>
</protein>
<dbReference type="AlphaFoldDB" id="A0A7J7UM53"/>
<comment type="caution">
    <text evidence="2">The sequence shown here is derived from an EMBL/GenBank/DDBJ whole genome shotgun (WGS) entry which is preliminary data.</text>
</comment>
<dbReference type="InterPro" id="IPR038765">
    <property type="entry name" value="Papain-like_cys_pep_sf"/>
</dbReference>
<dbReference type="GO" id="GO:0008234">
    <property type="term" value="F:cysteine-type peptidase activity"/>
    <property type="evidence" value="ECO:0007669"/>
    <property type="project" value="InterPro"/>
</dbReference>
<dbReference type="Gene3D" id="3.90.70.10">
    <property type="entry name" value="Cysteine proteinases"/>
    <property type="match status" value="1"/>
</dbReference>